<dbReference type="AlphaFoldDB" id="A0AAV3ZEA5"/>
<dbReference type="GO" id="GO:0031175">
    <property type="term" value="P:neuron projection development"/>
    <property type="evidence" value="ECO:0007669"/>
    <property type="project" value="TreeGrafter"/>
</dbReference>
<keyword evidence="7" id="KW-0131">Cell cycle</keyword>
<dbReference type="Pfam" id="PF08934">
    <property type="entry name" value="Rb_C"/>
    <property type="match status" value="1"/>
</dbReference>
<dbReference type="InterPro" id="IPR002720">
    <property type="entry name" value="RB_A"/>
</dbReference>
<organism evidence="11 12">
    <name type="scientific">Plakobranchus ocellatus</name>
    <dbReference type="NCBI Taxonomy" id="259542"/>
    <lineage>
        <taxon>Eukaryota</taxon>
        <taxon>Metazoa</taxon>
        <taxon>Spiralia</taxon>
        <taxon>Lophotrochozoa</taxon>
        <taxon>Mollusca</taxon>
        <taxon>Gastropoda</taxon>
        <taxon>Heterobranchia</taxon>
        <taxon>Euthyneura</taxon>
        <taxon>Panpulmonata</taxon>
        <taxon>Sacoglossa</taxon>
        <taxon>Placobranchoidea</taxon>
        <taxon>Plakobranchidae</taxon>
        <taxon>Plakobranchus</taxon>
    </lineage>
</organism>
<keyword evidence="3" id="KW-0678">Repressor</keyword>
<dbReference type="Pfam" id="PF01858">
    <property type="entry name" value="RB_A"/>
    <property type="match status" value="1"/>
</dbReference>
<dbReference type="GO" id="GO:0000785">
    <property type="term" value="C:chromatin"/>
    <property type="evidence" value="ECO:0007669"/>
    <property type="project" value="TreeGrafter"/>
</dbReference>
<feature type="domain" description="Retinoblastoma-associated protein A-box" evidence="10">
    <location>
        <begin position="359"/>
        <end position="563"/>
    </location>
</feature>
<evidence type="ECO:0000256" key="1">
    <source>
        <dbReference type="ARBA" id="ARBA00004123"/>
    </source>
</evidence>
<feature type="region of interest" description="Disordered" evidence="8">
    <location>
        <begin position="622"/>
        <end position="664"/>
    </location>
</feature>
<dbReference type="GO" id="GO:0006357">
    <property type="term" value="P:regulation of transcription by RNA polymerase II"/>
    <property type="evidence" value="ECO:0007669"/>
    <property type="project" value="InterPro"/>
</dbReference>
<feature type="region of interest" description="Disordered" evidence="8">
    <location>
        <begin position="1"/>
        <end position="29"/>
    </location>
</feature>
<dbReference type="InterPro" id="IPR015030">
    <property type="entry name" value="RB_C"/>
</dbReference>
<reference evidence="11 12" key="1">
    <citation type="journal article" date="2021" name="Elife">
        <title>Chloroplast acquisition without the gene transfer in kleptoplastic sea slugs, Plakobranchus ocellatus.</title>
        <authorList>
            <person name="Maeda T."/>
            <person name="Takahashi S."/>
            <person name="Yoshida T."/>
            <person name="Shimamura S."/>
            <person name="Takaki Y."/>
            <person name="Nagai Y."/>
            <person name="Toyoda A."/>
            <person name="Suzuki Y."/>
            <person name="Arimoto A."/>
            <person name="Ishii H."/>
            <person name="Satoh N."/>
            <person name="Nishiyama T."/>
            <person name="Hasebe M."/>
            <person name="Maruyama T."/>
            <person name="Minagawa J."/>
            <person name="Obokata J."/>
            <person name="Shigenobu S."/>
        </authorList>
    </citation>
    <scope>NUCLEOTIDE SEQUENCE [LARGE SCALE GENOMIC DNA]</scope>
</reference>
<keyword evidence="5" id="KW-0804">Transcription</keyword>
<dbReference type="GO" id="GO:0048667">
    <property type="term" value="P:cell morphogenesis involved in neuron differentiation"/>
    <property type="evidence" value="ECO:0007669"/>
    <property type="project" value="TreeGrafter"/>
</dbReference>
<dbReference type="Gene3D" id="1.10.472.10">
    <property type="entry name" value="Cyclin-like"/>
    <property type="match status" value="3"/>
</dbReference>
<protein>
    <submittedName>
        <fullName evidence="11">Retinoblastoma-associated protein</fullName>
    </submittedName>
</protein>
<keyword evidence="4" id="KW-0805">Transcription regulation</keyword>
<evidence type="ECO:0000259" key="9">
    <source>
        <dbReference type="SMART" id="SM01367"/>
    </source>
</evidence>
<comment type="caution">
    <text evidence="11">The sequence shown here is derived from an EMBL/GenBank/DDBJ whole genome shotgun (WGS) entry which is preliminary data.</text>
</comment>
<evidence type="ECO:0000256" key="6">
    <source>
        <dbReference type="ARBA" id="ARBA00023242"/>
    </source>
</evidence>
<feature type="domain" description="Retinoblastoma-associated protein N-terminal" evidence="9">
    <location>
        <begin position="98"/>
        <end position="240"/>
    </location>
</feature>
<name>A0AAV3ZEA5_9GAST</name>
<dbReference type="GO" id="GO:2000134">
    <property type="term" value="P:negative regulation of G1/S transition of mitotic cell cycle"/>
    <property type="evidence" value="ECO:0007669"/>
    <property type="project" value="TreeGrafter"/>
</dbReference>
<dbReference type="InterPro" id="IPR028309">
    <property type="entry name" value="RB_fam"/>
</dbReference>
<feature type="region of interest" description="Disordered" evidence="8">
    <location>
        <begin position="950"/>
        <end position="978"/>
    </location>
</feature>
<feature type="region of interest" description="Disordered" evidence="8">
    <location>
        <begin position="567"/>
        <end position="604"/>
    </location>
</feature>
<evidence type="ECO:0000256" key="7">
    <source>
        <dbReference type="ARBA" id="ARBA00023306"/>
    </source>
</evidence>
<evidence type="ECO:0000256" key="2">
    <source>
        <dbReference type="ARBA" id="ARBA00009475"/>
    </source>
</evidence>
<evidence type="ECO:0000259" key="10">
    <source>
        <dbReference type="SMART" id="SM01368"/>
    </source>
</evidence>
<dbReference type="InterPro" id="IPR002719">
    <property type="entry name" value="RB_B"/>
</dbReference>
<dbReference type="SMART" id="SM01368">
    <property type="entry name" value="RB_A"/>
    <property type="match status" value="1"/>
</dbReference>
<dbReference type="InterPro" id="IPR024599">
    <property type="entry name" value="RB_N"/>
</dbReference>
<keyword evidence="12" id="KW-1185">Reference proteome</keyword>
<evidence type="ECO:0000256" key="4">
    <source>
        <dbReference type="ARBA" id="ARBA00023015"/>
    </source>
</evidence>
<dbReference type="PANTHER" id="PTHR13742:SF36">
    <property type="entry name" value="RETINOBLASTOMA-ASSOCIATED PROTEIN"/>
    <property type="match status" value="1"/>
</dbReference>
<dbReference type="Gene3D" id="1.10.472.140">
    <property type="match status" value="1"/>
</dbReference>
<dbReference type="Pfam" id="PF11934">
    <property type="entry name" value="DUF3452"/>
    <property type="match status" value="1"/>
</dbReference>
<feature type="compositionally biased region" description="Polar residues" evidence="8">
    <location>
        <begin position="580"/>
        <end position="604"/>
    </location>
</feature>
<dbReference type="SMART" id="SM01367">
    <property type="entry name" value="DUF3452"/>
    <property type="match status" value="1"/>
</dbReference>
<proteinExistence type="inferred from homology"/>
<evidence type="ECO:0000256" key="5">
    <source>
        <dbReference type="ARBA" id="ARBA00023163"/>
    </source>
</evidence>
<evidence type="ECO:0000256" key="3">
    <source>
        <dbReference type="ARBA" id="ARBA00022491"/>
    </source>
</evidence>
<evidence type="ECO:0000313" key="12">
    <source>
        <dbReference type="Proteomes" id="UP000735302"/>
    </source>
</evidence>
<sequence length="978" mass="110261">MDTNGASPAQDDSQTQSSPGQQVPLGSPNKEHLIDETMEEFSKFCCLRSIPKDVKQRASHYLQEFTQQRLISLLPETKNLFALIIYLAVIETRLPYGPSDPHIKQVALDSPSISVTDILQMTGVNINELFHTLNVMKEKTDLPGDVIAHLKKLEKNYCVVAALFNTFESRLCQSVFRDIKANGEEEGLLPPIPETEGVSFRKKQCWTLFLLSRHHLLRDNPELFPHFQLLLCCVEFVLRQTPSFLLNSPYDTIRFGCFSTQEAGRTMLEQLAQDFQVASDGTLQLHLERTEPFFQKLLNNDGQLDSDSICEEYEKIYHKEGDLDELQFLTHESHLMPMPLNKVCNPPASQAKLHPGQMTPVRQAVSSVELLHKNFGAGPERPTDKLSQYFKKCLQDPTSKIQGIMKKSKGQFVKAFQSKNSLADSAIAEQRFVLSLKIYYTVLEALLTNESDRLSGQMLSNLLNKDDFHKSLLVCSLEVVLTTYGQRCNRNNCEVSLESSSFSFPWLLGVFSLQAYDFYKAIESFVRAEPKLPADVVKHLHLVEIRILEQDAWKEGSPVFDALSEQKETGHVTPPKLASPLSSPMKLQTGAGSSSPYPSCTNGHSRSDLELFLSPVKKGQQSSVTFPSSAQTPSTSSSQHAAASSSNTSAEAGGSPKPHIVPGKSQSLTRFINRVCRLGYSRMSKLCTDLECSEDLQRKIWTCLEHCVTKMPHLLKNRHLDQIIMCCIYGLCKVTEHEILFKVIVSVYRELPHAKQETHKEVYMSDERYDSIIAFYNELFIVNIKSYILQFSPHTASIIMCCIYGLCKVTEHEILFKVIVSVYRELPHAKQETHKEVYMSDERYDSIIAFYNELFIVNIKSYILQFSPHTASKPKLSPMPKPALASPHFSLPGNKNFTISPLKESPFKAPQSPSKMTPGTKLLYSFPEGIGGLGSSEKLKDFRQWVDNKRNGPASAKKRLNMDDVAAPDLTKSRKMML</sequence>
<comment type="subcellular location">
    <subcellularLocation>
        <location evidence="1">Nucleus</location>
    </subcellularLocation>
</comment>
<accession>A0AAV3ZEA5</accession>
<feature type="compositionally biased region" description="Polar residues" evidence="8">
    <location>
        <begin position="1"/>
        <end position="21"/>
    </location>
</feature>
<dbReference type="PANTHER" id="PTHR13742">
    <property type="entry name" value="RETINOBLASTOMA-ASSOCIATED PROTEIN RB -RELATED"/>
    <property type="match status" value="1"/>
</dbReference>
<comment type="similarity">
    <text evidence="2">Belongs to the retinoblastoma protein (RB) family.</text>
</comment>
<keyword evidence="6" id="KW-0539">Nucleus</keyword>
<dbReference type="InterPro" id="IPR036915">
    <property type="entry name" value="Cyclin-like_sf"/>
</dbReference>
<dbReference type="EMBL" id="BLXT01002311">
    <property type="protein sequence ID" value="GFN93077.1"/>
    <property type="molecule type" value="Genomic_DNA"/>
</dbReference>
<dbReference type="Proteomes" id="UP000735302">
    <property type="component" value="Unassembled WGS sequence"/>
</dbReference>
<gene>
    <name evidence="11" type="ORF">PoB_001958300</name>
</gene>
<evidence type="ECO:0000313" key="11">
    <source>
        <dbReference type="EMBL" id="GFN93077.1"/>
    </source>
</evidence>
<dbReference type="GO" id="GO:0035189">
    <property type="term" value="C:Rb-E2F complex"/>
    <property type="evidence" value="ECO:0007669"/>
    <property type="project" value="TreeGrafter"/>
</dbReference>
<dbReference type="SUPFAM" id="SSF47954">
    <property type="entry name" value="Cyclin-like"/>
    <property type="match status" value="3"/>
</dbReference>
<feature type="compositionally biased region" description="Low complexity" evidence="8">
    <location>
        <begin position="627"/>
        <end position="655"/>
    </location>
</feature>
<dbReference type="GO" id="GO:0000977">
    <property type="term" value="F:RNA polymerase II transcription regulatory region sequence-specific DNA binding"/>
    <property type="evidence" value="ECO:0007669"/>
    <property type="project" value="TreeGrafter"/>
</dbReference>
<evidence type="ECO:0000256" key="8">
    <source>
        <dbReference type="SAM" id="MobiDB-lite"/>
    </source>
</evidence>
<dbReference type="Pfam" id="PF01857">
    <property type="entry name" value="RB_B"/>
    <property type="match status" value="2"/>
</dbReference>